<dbReference type="InterPro" id="IPR002347">
    <property type="entry name" value="SDR_fam"/>
</dbReference>
<proteinExistence type="predicted"/>
<protein>
    <submittedName>
        <fullName evidence="2">Retinol dehydrogenase 12</fullName>
    </submittedName>
</protein>
<dbReference type="Gene3D" id="3.40.50.720">
    <property type="entry name" value="NAD(P)-binding Rossmann-like Domain"/>
    <property type="match status" value="1"/>
</dbReference>
<dbReference type="PRINTS" id="PR00081">
    <property type="entry name" value="GDHRDH"/>
</dbReference>
<evidence type="ECO:0000256" key="1">
    <source>
        <dbReference type="ARBA" id="ARBA00023002"/>
    </source>
</evidence>
<sequence length="341" mass="37036">MASVVFNEPEKRAGLLAFLQRQLLVTPPLPRNVNIHGRAAVVTGSNAGIGLECARQPLDLRCSKLILAGEAATKYLLRDSRFTDREVVVWSLDLESYESIAHFTNRAKSLDHLDIAVLNAGIMQHEHELHPDTNHEKTIQVNLISTALLAVLLLPALSSKTRSADSPGRIALVSSEMASWSTLSESSIPILPTLDKSDRYDIFGQYMASKLLLQLFVSQLSLQVPSSSVIITMPNPGLCYGTGLGHAASGPSLADRIAAGAKRLVGRSPSVGARMLTDAVVNHGLEAHGQYIEDCQVQPMAPIVYKPAGEILRQSLWDEYLGLAELSAYHIDETIRELSDS</sequence>
<dbReference type="RefSeq" id="XP_066717493.1">
    <property type="nucleotide sequence ID" value="XM_066858224.1"/>
</dbReference>
<dbReference type="PANTHER" id="PTHR43157">
    <property type="entry name" value="PHOSPHATIDYLINOSITOL-GLYCAN BIOSYNTHESIS CLASS F PROTEIN-RELATED"/>
    <property type="match status" value="1"/>
</dbReference>
<dbReference type="Proteomes" id="UP001480595">
    <property type="component" value="Unassembled WGS sequence"/>
</dbReference>
<dbReference type="GeneID" id="92091287"/>
<dbReference type="Pfam" id="PF00106">
    <property type="entry name" value="adh_short"/>
    <property type="match status" value="1"/>
</dbReference>
<name>A0ABR1VG37_9PEZI</name>
<gene>
    <name evidence="2" type="ORF">PG994_006815</name>
</gene>
<dbReference type="PANTHER" id="PTHR43157:SF31">
    <property type="entry name" value="PHOSPHATIDYLINOSITOL-GLYCAN BIOSYNTHESIS CLASS F PROTEIN"/>
    <property type="match status" value="1"/>
</dbReference>
<organism evidence="2 3">
    <name type="scientific">Apiospora phragmitis</name>
    <dbReference type="NCBI Taxonomy" id="2905665"/>
    <lineage>
        <taxon>Eukaryota</taxon>
        <taxon>Fungi</taxon>
        <taxon>Dikarya</taxon>
        <taxon>Ascomycota</taxon>
        <taxon>Pezizomycotina</taxon>
        <taxon>Sordariomycetes</taxon>
        <taxon>Xylariomycetidae</taxon>
        <taxon>Amphisphaeriales</taxon>
        <taxon>Apiosporaceae</taxon>
        <taxon>Apiospora</taxon>
    </lineage>
</organism>
<evidence type="ECO:0000313" key="2">
    <source>
        <dbReference type="EMBL" id="KAK8070199.1"/>
    </source>
</evidence>
<keyword evidence="3" id="KW-1185">Reference proteome</keyword>
<reference evidence="2 3" key="1">
    <citation type="submission" date="2023-01" db="EMBL/GenBank/DDBJ databases">
        <title>Analysis of 21 Apiospora genomes using comparative genomics revels a genus with tremendous synthesis potential of carbohydrate active enzymes and secondary metabolites.</title>
        <authorList>
            <person name="Sorensen T."/>
        </authorList>
    </citation>
    <scope>NUCLEOTIDE SEQUENCE [LARGE SCALE GENOMIC DNA]</scope>
    <source>
        <strain evidence="2 3">CBS 135458</strain>
    </source>
</reference>
<dbReference type="SUPFAM" id="SSF51735">
    <property type="entry name" value="NAD(P)-binding Rossmann-fold domains"/>
    <property type="match status" value="1"/>
</dbReference>
<keyword evidence="1" id="KW-0560">Oxidoreductase</keyword>
<dbReference type="InterPro" id="IPR036291">
    <property type="entry name" value="NAD(P)-bd_dom_sf"/>
</dbReference>
<accession>A0ABR1VG37</accession>
<comment type="caution">
    <text evidence="2">The sequence shown here is derived from an EMBL/GenBank/DDBJ whole genome shotgun (WGS) entry which is preliminary data.</text>
</comment>
<dbReference type="EMBL" id="JAQQWL010000006">
    <property type="protein sequence ID" value="KAK8070199.1"/>
    <property type="molecule type" value="Genomic_DNA"/>
</dbReference>
<evidence type="ECO:0000313" key="3">
    <source>
        <dbReference type="Proteomes" id="UP001480595"/>
    </source>
</evidence>